<dbReference type="Proteomes" id="UP000053424">
    <property type="component" value="Unassembled WGS sequence"/>
</dbReference>
<dbReference type="PANTHER" id="PTHR10799">
    <property type="entry name" value="SNF2/RAD54 HELICASE FAMILY"/>
    <property type="match status" value="1"/>
</dbReference>
<dbReference type="Pfam" id="PF07529">
    <property type="entry name" value="HSA"/>
    <property type="match status" value="1"/>
</dbReference>
<dbReference type="InterPro" id="IPR001487">
    <property type="entry name" value="Bromodomain"/>
</dbReference>
<dbReference type="Pfam" id="PF14619">
    <property type="entry name" value="SnAC"/>
    <property type="match status" value="1"/>
</dbReference>
<feature type="region of interest" description="Disordered" evidence="10">
    <location>
        <begin position="1"/>
        <end position="23"/>
    </location>
</feature>
<dbReference type="CDD" id="cd17996">
    <property type="entry name" value="DEXHc_SMARCA2_SMARCA4"/>
    <property type="match status" value="1"/>
</dbReference>
<feature type="compositionally biased region" description="Acidic residues" evidence="10">
    <location>
        <begin position="1466"/>
        <end position="1477"/>
    </location>
</feature>
<accession>A0A0C2YFE8</accession>
<dbReference type="PROSITE" id="PS51204">
    <property type="entry name" value="HSA"/>
    <property type="match status" value="1"/>
</dbReference>
<keyword evidence="5" id="KW-0805">Transcription regulation</keyword>
<dbReference type="PROSITE" id="PS51194">
    <property type="entry name" value="HELICASE_CTER"/>
    <property type="match status" value="1"/>
</dbReference>
<dbReference type="EMBL" id="KN831769">
    <property type="protein sequence ID" value="KIM48463.1"/>
    <property type="molecule type" value="Genomic_DNA"/>
</dbReference>
<evidence type="ECO:0000256" key="5">
    <source>
        <dbReference type="ARBA" id="ARBA00023015"/>
    </source>
</evidence>
<keyword evidence="3" id="KW-0378">Hydrolase</keyword>
<dbReference type="SMART" id="SM00573">
    <property type="entry name" value="HSA"/>
    <property type="match status" value="1"/>
</dbReference>
<feature type="compositionally biased region" description="Gly residues" evidence="10">
    <location>
        <begin position="1424"/>
        <end position="1433"/>
    </location>
</feature>
<gene>
    <name evidence="16" type="ORF">M413DRAFT_440202</name>
</gene>
<dbReference type="PROSITE" id="PS50014">
    <property type="entry name" value="BROMODOMAIN_2"/>
    <property type="match status" value="1"/>
</dbReference>
<dbReference type="InterPro" id="IPR038718">
    <property type="entry name" value="SNF2-like_sf"/>
</dbReference>
<dbReference type="GO" id="GO:0042393">
    <property type="term" value="F:histone binding"/>
    <property type="evidence" value="ECO:0007669"/>
    <property type="project" value="InterPro"/>
</dbReference>
<evidence type="ECO:0000256" key="7">
    <source>
        <dbReference type="ARBA" id="ARBA00023163"/>
    </source>
</evidence>
<dbReference type="GO" id="GO:0005524">
    <property type="term" value="F:ATP binding"/>
    <property type="evidence" value="ECO:0007669"/>
    <property type="project" value="InterPro"/>
</dbReference>
<evidence type="ECO:0000259" key="14">
    <source>
        <dbReference type="PROSITE" id="PS51204"/>
    </source>
</evidence>
<dbReference type="InterPro" id="IPR029295">
    <property type="entry name" value="SnAC"/>
</dbReference>
<organism evidence="16 17">
    <name type="scientific">Hebeloma cylindrosporum</name>
    <dbReference type="NCBI Taxonomy" id="76867"/>
    <lineage>
        <taxon>Eukaryota</taxon>
        <taxon>Fungi</taxon>
        <taxon>Dikarya</taxon>
        <taxon>Basidiomycota</taxon>
        <taxon>Agaricomycotina</taxon>
        <taxon>Agaricomycetes</taxon>
        <taxon>Agaricomycetidae</taxon>
        <taxon>Agaricales</taxon>
        <taxon>Agaricineae</taxon>
        <taxon>Hymenogastraceae</taxon>
        <taxon>Hebeloma</taxon>
    </lineage>
</organism>
<dbReference type="GO" id="GO:0006355">
    <property type="term" value="P:regulation of DNA-templated transcription"/>
    <property type="evidence" value="ECO:0007669"/>
    <property type="project" value="InterPro"/>
</dbReference>
<dbReference type="PRINTS" id="PR00503">
    <property type="entry name" value="BROMODOMAIN"/>
</dbReference>
<dbReference type="InterPro" id="IPR014001">
    <property type="entry name" value="Helicase_ATP-bd"/>
</dbReference>
<dbReference type="GO" id="GO:0016787">
    <property type="term" value="F:hydrolase activity"/>
    <property type="evidence" value="ECO:0007669"/>
    <property type="project" value="UniProtKB-KW"/>
</dbReference>
<feature type="region of interest" description="Disordered" evidence="10">
    <location>
        <begin position="1195"/>
        <end position="1294"/>
    </location>
</feature>
<evidence type="ECO:0000256" key="1">
    <source>
        <dbReference type="ARBA" id="ARBA00004123"/>
    </source>
</evidence>
<dbReference type="CDD" id="cd18793">
    <property type="entry name" value="SF2_C_SNF"/>
    <property type="match status" value="1"/>
</dbReference>
<evidence type="ECO:0000256" key="4">
    <source>
        <dbReference type="ARBA" id="ARBA00022840"/>
    </source>
</evidence>
<keyword evidence="6 9" id="KW-0103">Bromodomain</keyword>
<dbReference type="HOGENOM" id="CLU_000315_15_3_1"/>
<reference evidence="16 17" key="1">
    <citation type="submission" date="2014-04" db="EMBL/GenBank/DDBJ databases">
        <authorList>
            <consortium name="DOE Joint Genome Institute"/>
            <person name="Kuo A."/>
            <person name="Gay G."/>
            <person name="Dore J."/>
            <person name="Kohler A."/>
            <person name="Nagy L.G."/>
            <person name="Floudas D."/>
            <person name="Copeland A."/>
            <person name="Barry K.W."/>
            <person name="Cichocki N."/>
            <person name="Veneault-Fourrey C."/>
            <person name="LaButti K."/>
            <person name="Lindquist E.A."/>
            <person name="Lipzen A."/>
            <person name="Lundell T."/>
            <person name="Morin E."/>
            <person name="Murat C."/>
            <person name="Sun H."/>
            <person name="Tunlid A."/>
            <person name="Henrissat B."/>
            <person name="Grigoriev I.V."/>
            <person name="Hibbett D.S."/>
            <person name="Martin F."/>
            <person name="Nordberg H.P."/>
            <person name="Cantor M.N."/>
            <person name="Hua S.X."/>
        </authorList>
    </citation>
    <scope>NUCLEOTIDE SEQUENCE [LARGE SCALE GENOMIC DNA]</scope>
    <source>
        <strain evidence="17">h7</strain>
    </source>
</reference>
<dbReference type="InterPro" id="IPR014012">
    <property type="entry name" value="HSA_dom"/>
</dbReference>
<evidence type="ECO:0000256" key="3">
    <source>
        <dbReference type="ARBA" id="ARBA00022801"/>
    </source>
</evidence>
<evidence type="ECO:0000259" key="12">
    <source>
        <dbReference type="PROSITE" id="PS51192"/>
    </source>
</evidence>
<feature type="domain" description="HSA" evidence="14">
    <location>
        <begin position="408"/>
        <end position="480"/>
    </location>
</feature>
<dbReference type="InterPro" id="IPR036427">
    <property type="entry name" value="Bromodomain-like_sf"/>
</dbReference>
<dbReference type="SMART" id="SM00297">
    <property type="entry name" value="BROMO"/>
    <property type="match status" value="1"/>
</dbReference>
<evidence type="ECO:0000259" key="13">
    <source>
        <dbReference type="PROSITE" id="PS51194"/>
    </source>
</evidence>
<keyword evidence="8" id="KW-0539">Nucleus</keyword>
<feature type="compositionally biased region" description="Basic and acidic residues" evidence="10">
    <location>
        <begin position="312"/>
        <end position="322"/>
    </location>
</feature>
<feature type="compositionally biased region" description="Basic and acidic residues" evidence="10">
    <location>
        <begin position="1195"/>
        <end position="1217"/>
    </location>
</feature>
<keyword evidence="17" id="KW-1185">Reference proteome</keyword>
<feature type="compositionally biased region" description="Polar residues" evidence="10">
    <location>
        <begin position="9"/>
        <end position="20"/>
    </location>
</feature>
<feature type="domain" description="QLQ" evidence="15">
    <location>
        <begin position="115"/>
        <end position="150"/>
    </location>
</feature>
<dbReference type="GO" id="GO:0005634">
    <property type="term" value="C:nucleus"/>
    <property type="evidence" value="ECO:0007669"/>
    <property type="project" value="UniProtKB-SubCell"/>
</dbReference>
<feature type="domain" description="Helicase ATP-binding" evidence="12">
    <location>
        <begin position="595"/>
        <end position="760"/>
    </location>
</feature>
<feature type="domain" description="Helicase C-terminal" evidence="13">
    <location>
        <begin position="907"/>
        <end position="1094"/>
    </location>
</feature>
<dbReference type="InterPro" id="IPR001650">
    <property type="entry name" value="Helicase_C-like"/>
</dbReference>
<dbReference type="SMART" id="SM00487">
    <property type="entry name" value="DEXDc"/>
    <property type="match status" value="1"/>
</dbReference>
<reference evidence="17" key="2">
    <citation type="submission" date="2015-01" db="EMBL/GenBank/DDBJ databases">
        <title>Evolutionary Origins and Diversification of the Mycorrhizal Mutualists.</title>
        <authorList>
            <consortium name="DOE Joint Genome Institute"/>
            <consortium name="Mycorrhizal Genomics Consortium"/>
            <person name="Kohler A."/>
            <person name="Kuo A."/>
            <person name="Nagy L.G."/>
            <person name="Floudas D."/>
            <person name="Copeland A."/>
            <person name="Barry K.W."/>
            <person name="Cichocki N."/>
            <person name="Veneault-Fourrey C."/>
            <person name="LaButti K."/>
            <person name="Lindquist E.A."/>
            <person name="Lipzen A."/>
            <person name="Lundell T."/>
            <person name="Morin E."/>
            <person name="Murat C."/>
            <person name="Riley R."/>
            <person name="Ohm R."/>
            <person name="Sun H."/>
            <person name="Tunlid A."/>
            <person name="Henrissat B."/>
            <person name="Grigoriev I.V."/>
            <person name="Hibbett D.S."/>
            <person name="Martin F."/>
        </authorList>
    </citation>
    <scope>NUCLEOTIDE SEQUENCE [LARGE SCALE GENOMIC DNA]</scope>
    <source>
        <strain evidence="17">h7</strain>
    </source>
</reference>
<dbReference type="FunFam" id="3.40.50.10810:FF:000008">
    <property type="entry name" value="Chromatin structure-remodeling complex subunit snf21"/>
    <property type="match status" value="1"/>
</dbReference>
<keyword evidence="4" id="KW-0067">ATP-binding</keyword>
<dbReference type="Gene3D" id="1.20.5.170">
    <property type="match status" value="1"/>
</dbReference>
<evidence type="ECO:0000256" key="10">
    <source>
        <dbReference type="SAM" id="MobiDB-lite"/>
    </source>
</evidence>
<dbReference type="OrthoDB" id="5857104at2759"/>
<dbReference type="SUPFAM" id="SSF47370">
    <property type="entry name" value="Bromodomain"/>
    <property type="match status" value="1"/>
</dbReference>
<name>A0A0C2YFE8_HEBCY</name>
<feature type="domain" description="Bromo" evidence="11">
    <location>
        <begin position="1317"/>
        <end position="1387"/>
    </location>
</feature>
<evidence type="ECO:0000313" key="17">
    <source>
        <dbReference type="Proteomes" id="UP000053424"/>
    </source>
</evidence>
<dbReference type="SMART" id="SM01314">
    <property type="entry name" value="SnAC"/>
    <property type="match status" value="1"/>
</dbReference>
<feature type="compositionally biased region" description="Polar residues" evidence="10">
    <location>
        <begin position="85"/>
        <end position="95"/>
    </location>
</feature>
<dbReference type="PROSITE" id="PS51666">
    <property type="entry name" value="QLQ"/>
    <property type="match status" value="1"/>
</dbReference>
<dbReference type="Gene3D" id="1.20.920.10">
    <property type="entry name" value="Bromodomain-like"/>
    <property type="match status" value="1"/>
</dbReference>
<evidence type="ECO:0000259" key="15">
    <source>
        <dbReference type="PROSITE" id="PS51666"/>
    </source>
</evidence>
<proteinExistence type="predicted"/>
<dbReference type="STRING" id="686832.A0A0C2YFE8"/>
<feature type="region of interest" description="Disordered" evidence="10">
    <location>
        <begin position="297"/>
        <end position="330"/>
    </location>
</feature>
<evidence type="ECO:0000256" key="9">
    <source>
        <dbReference type="PROSITE-ProRule" id="PRU00035"/>
    </source>
</evidence>
<evidence type="ECO:0000256" key="6">
    <source>
        <dbReference type="ARBA" id="ARBA00023117"/>
    </source>
</evidence>
<sequence>MSAPMLSNGLAQNAGQQPAQHRQPMDLQQMIMRVNFLRKNPHEQKSPGELESLVKYISIISTQRQRQTVAMGHQPQPMANGHAQPLTNGTATPTSISSGPIPTQPFTQASQTPVSFTQDQINTLRAQIHAFKLIARGQPIPEHVQQAIRVPNTAIPDLEKTLQGADVPSRIVDAAVKVAKGEAGTSTIAVAAPAEGSVKAEEDDSTPIDPADYPKGPFLEDDVNSGIYPYNAYRHPFTHLKRPADMDPALFATRLQRLMIPTIMPAGLDAHQIINERERFIDARIQQRIRELEAMPSTMGDGTFDANIDVTQDDKDDKENDSKGTTSLDTLNPYKALIHPSNTAHGKLRALIELKSLRVLDKQRAMRAQVAERLTHGAMLPINRLDFRRTRKPTIRDARITEQLERKQRLERERRAKHKHVEQLGVICNHGREVIAVNRAAQDRIGRLCRAVLNFHAHTEKEEQKRIERLAKERLRALKADDEEAYMKLIDTAKDTRITHLLRQTDAYLDSLAQAVVAQQNEGGPMPEHGFEQEDGPANENTFGAQINPDDVVEDKKVDYYAVAHRISEKITQQPSILVGGKLKDYQIKGLQCMVSLYNNRLNGILADEMGLGKTIQTISLITFLIESKRQRGPYLVIVPLSTMTNWSGEFAKWAPGVKMIAYKGNPTQRRTIQGELRYNNFQVLLTTYEYIIKDGPHLSKIKWVHMIIDEGHRMKNTQSKLTQTLTMYYHSRYRLILTGTPLQNNLPELWALLNFVLPKVFNSVKSFDEWFNTPFANSGTGDKIELNEEEALLIIRRLHKVLRPFLLRRLKKDVESELPDKVEKVIKVRMSALQSQLYKQMKKHKMIADGKDNKGKSGSVKGLSNELMQLRKICQHPFLFESVEDKISPGGFIDDKLVRTSGKIELLNRILPKFFAAGHRVLIFFQMTKVMDIMEDFLKMMGYKYLRLDGGTKTEERASFVQLFNAKDSEYMIFILSTRAGGLGLNLQTADTVIIFDSDWNPHADLQAQDRAHRIGQTRAVLILRFITEKSVEEAMYQRARYKLDIDDKVIQAGRFDNKSTQEEQEEFLRSILEADQDEVTEESGDMNDEELNELIARHESENEIFREMDIKRERLAAEHWRNAGHRGKPPPPLMQFDELPECYQNEEPFEVKEIDDSLEGRGQRRRNVVSYNDGLDDDTWALALEEGEDIQELSERARDKKDRRLQNKLMKEESARNTPLSDVVVDGRGRKPKKGKAKANDYEPPTGSKRKRAGGIKSMSVTPDGDDDDDHDTKRRKKANGNSSNGPDIPPAVRDRMKKAFMECYRAVLACEDETGRKRCDLFREVPDRRDYPDYYQLITQPIALSTLRKRASSNFYKSVLTFRDDFRLMFNNARTYNQEGSWVYIDAEEMEKVFNATWDRVIAGTDLPGAPQHFSTAVPSGAGGGGGGSATGSYASALTPMDEDERPPPPTRGRSAGRKQVLSDEEYLTPSDDE</sequence>
<dbReference type="Pfam" id="PF00271">
    <property type="entry name" value="Helicase_C"/>
    <property type="match status" value="1"/>
</dbReference>
<feature type="region of interest" description="Disordered" evidence="10">
    <location>
        <begin position="522"/>
        <end position="543"/>
    </location>
</feature>
<feature type="region of interest" description="Disordered" evidence="10">
    <location>
        <begin position="74"/>
        <end position="95"/>
    </location>
</feature>
<keyword evidence="7" id="KW-0804">Transcription</keyword>
<dbReference type="GO" id="GO:0006338">
    <property type="term" value="P:chromatin remodeling"/>
    <property type="evidence" value="ECO:0007669"/>
    <property type="project" value="UniProtKB-ARBA"/>
</dbReference>
<dbReference type="SMART" id="SM00490">
    <property type="entry name" value="HELICc"/>
    <property type="match status" value="1"/>
</dbReference>
<dbReference type="InterPro" id="IPR000330">
    <property type="entry name" value="SNF2_N"/>
</dbReference>
<protein>
    <submittedName>
        <fullName evidence="16">Uncharacterized protein</fullName>
    </submittedName>
</protein>
<dbReference type="InterPro" id="IPR014978">
    <property type="entry name" value="Gln-Leu-Gln_QLQ"/>
</dbReference>
<dbReference type="SUPFAM" id="SSF52540">
    <property type="entry name" value="P-loop containing nucleoside triphosphate hydrolases"/>
    <property type="match status" value="2"/>
</dbReference>
<dbReference type="InterPro" id="IPR027417">
    <property type="entry name" value="P-loop_NTPase"/>
</dbReference>
<dbReference type="Pfam" id="PF08880">
    <property type="entry name" value="QLQ"/>
    <property type="match status" value="1"/>
</dbReference>
<comment type="subcellular location">
    <subcellularLocation>
        <location evidence="1">Nucleus</location>
    </subcellularLocation>
</comment>
<dbReference type="PROSITE" id="PS51192">
    <property type="entry name" value="HELICASE_ATP_BIND_1"/>
    <property type="match status" value="1"/>
</dbReference>
<evidence type="ECO:0000259" key="11">
    <source>
        <dbReference type="PROSITE" id="PS50014"/>
    </source>
</evidence>
<feature type="region of interest" description="Disordered" evidence="10">
    <location>
        <begin position="1416"/>
        <end position="1477"/>
    </location>
</feature>
<dbReference type="Gene3D" id="3.40.50.300">
    <property type="entry name" value="P-loop containing nucleotide triphosphate hydrolases"/>
    <property type="match status" value="1"/>
</dbReference>
<evidence type="ECO:0000256" key="8">
    <source>
        <dbReference type="ARBA" id="ARBA00023242"/>
    </source>
</evidence>
<keyword evidence="2" id="KW-0547">Nucleotide-binding</keyword>
<dbReference type="Gene3D" id="3.40.50.10810">
    <property type="entry name" value="Tandem AAA-ATPase domain"/>
    <property type="match status" value="1"/>
</dbReference>
<dbReference type="InterPro" id="IPR049730">
    <property type="entry name" value="SNF2/RAD54-like_C"/>
</dbReference>
<evidence type="ECO:0000313" key="16">
    <source>
        <dbReference type="EMBL" id="KIM48463.1"/>
    </source>
</evidence>
<feature type="region of interest" description="Disordered" evidence="10">
    <location>
        <begin position="194"/>
        <end position="215"/>
    </location>
</feature>
<dbReference type="Pfam" id="PF00176">
    <property type="entry name" value="SNF2-rel_dom"/>
    <property type="match status" value="1"/>
</dbReference>
<dbReference type="SMART" id="SM00951">
    <property type="entry name" value="QLQ"/>
    <property type="match status" value="1"/>
</dbReference>
<evidence type="ECO:0000256" key="2">
    <source>
        <dbReference type="ARBA" id="ARBA00022741"/>
    </source>
</evidence>
<dbReference type="Pfam" id="PF00439">
    <property type="entry name" value="Bromodomain"/>
    <property type="match status" value="1"/>
</dbReference>